<comment type="similarity">
    <text evidence="6">Belongs to the DNA polymerase HolA subunit family.</text>
</comment>
<keyword evidence="2" id="KW-0808">Transferase</keyword>
<evidence type="ECO:0000313" key="8">
    <source>
        <dbReference type="EMBL" id="WAX56404.1"/>
    </source>
</evidence>
<keyword evidence="9" id="KW-1185">Reference proteome</keyword>
<organism evidence="8 9">
    <name type="scientific">Jatrophihabitans cynanchi</name>
    <dbReference type="NCBI Taxonomy" id="2944128"/>
    <lineage>
        <taxon>Bacteria</taxon>
        <taxon>Bacillati</taxon>
        <taxon>Actinomycetota</taxon>
        <taxon>Actinomycetes</taxon>
        <taxon>Jatrophihabitantales</taxon>
        <taxon>Jatrophihabitantaceae</taxon>
        <taxon>Jatrophihabitans</taxon>
    </lineage>
</organism>
<dbReference type="Gene3D" id="3.40.50.300">
    <property type="entry name" value="P-loop containing nucleotide triphosphate hydrolases"/>
    <property type="match status" value="1"/>
</dbReference>
<evidence type="ECO:0000256" key="7">
    <source>
        <dbReference type="ARBA" id="ARBA00049244"/>
    </source>
</evidence>
<name>A0ABY7JVK3_9ACTN</name>
<dbReference type="EMBL" id="CP097463">
    <property type="protein sequence ID" value="WAX56404.1"/>
    <property type="molecule type" value="Genomic_DNA"/>
</dbReference>
<keyword evidence="3" id="KW-0548">Nucleotidyltransferase</keyword>
<evidence type="ECO:0000256" key="2">
    <source>
        <dbReference type="ARBA" id="ARBA00022679"/>
    </source>
</evidence>
<evidence type="ECO:0000256" key="5">
    <source>
        <dbReference type="ARBA" id="ARBA00022932"/>
    </source>
</evidence>
<evidence type="ECO:0000256" key="1">
    <source>
        <dbReference type="ARBA" id="ARBA00012417"/>
    </source>
</evidence>
<dbReference type="SUPFAM" id="SSF52540">
    <property type="entry name" value="P-loop containing nucleoside triphosphate hydrolases"/>
    <property type="match status" value="1"/>
</dbReference>
<evidence type="ECO:0000313" key="9">
    <source>
        <dbReference type="Proteomes" id="UP001164693"/>
    </source>
</evidence>
<dbReference type="InterPro" id="IPR005790">
    <property type="entry name" value="DNA_polIII_delta"/>
</dbReference>
<keyword evidence="5" id="KW-0239">DNA-directed DNA polymerase</keyword>
<evidence type="ECO:0000256" key="6">
    <source>
        <dbReference type="ARBA" id="ARBA00034754"/>
    </source>
</evidence>
<dbReference type="Proteomes" id="UP001164693">
    <property type="component" value="Chromosome"/>
</dbReference>
<dbReference type="Gene3D" id="1.20.272.10">
    <property type="match status" value="1"/>
</dbReference>
<dbReference type="InterPro" id="IPR008921">
    <property type="entry name" value="DNA_pol3_clamp-load_cplx_C"/>
</dbReference>
<sequence>MPARPVSVDDLPERLPPTVLLVGDEELLVGRAIAALAAAARRQDPDTVESERAGGELEGGELHELLGPSLFGDARIVVIRNAHDVKVGALAVLKPYLDAPTGGITIVLQHAGGAKGKALLDAARKAKALEIGCAKLTKPAERLDFVRAEVRRVGGRISPDAVAALVDAVGSDLRELAAVSAQLVSDTGGTVDVETVRAFHRGKAEVSGFAIADRVMEGNSPAALEALRYALDVGVPHVVIASALADGVSALARVASAGRGDAYALASALRMPAWKVRNVQGQMRGWNEPGVRRALQIVAGLNADVKGEAADPSYALERAIRGLVSARSDRG</sequence>
<dbReference type="PANTHER" id="PTHR34388">
    <property type="entry name" value="DNA POLYMERASE III SUBUNIT DELTA"/>
    <property type="match status" value="1"/>
</dbReference>
<gene>
    <name evidence="8" type="ORF">M6B22_17970</name>
</gene>
<protein>
    <recommendedName>
        <fullName evidence="1">DNA-directed DNA polymerase</fullName>
        <ecNumber evidence="1">2.7.7.7</ecNumber>
    </recommendedName>
</protein>
<evidence type="ECO:0000256" key="3">
    <source>
        <dbReference type="ARBA" id="ARBA00022695"/>
    </source>
</evidence>
<dbReference type="EC" id="2.7.7.7" evidence="1"/>
<accession>A0ABY7JVK3</accession>
<proteinExistence type="inferred from homology"/>
<dbReference type="PANTHER" id="PTHR34388:SF1">
    <property type="entry name" value="DNA POLYMERASE III SUBUNIT DELTA"/>
    <property type="match status" value="1"/>
</dbReference>
<comment type="catalytic activity">
    <reaction evidence="7">
        <text>DNA(n) + a 2'-deoxyribonucleoside 5'-triphosphate = DNA(n+1) + diphosphate</text>
        <dbReference type="Rhea" id="RHEA:22508"/>
        <dbReference type="Rhea" id="RHEA-COMP:17339"/>
        <dbReference type="Rhea" id="RHEA-COMP:17340"/>
        <dbReference type="ChEBI" id="CHEBI:33019"/>
        <dbReference type="ChEBI" id="CHEBI:61560"/>
        <dbReference type="ChEBI" id="CHEBI:173112"/>
        <dbReference type="EC" id="2.7.7.7"/>
    </reaction>
</comment>
<dbReference type="RefSeq" id="WP_269442937.1">
    <property type="nucleotide sequence ID" value="NZ_CP097463.1"/>
</dbReference>
<dbReference type="InterPro" id="IPR027417">
    <property type="entry name" value="P-loop_NTPase"/>
</dbReference>
<dbReference type="SUPFAM" id="SSF48019">
    <property type="entry name" value="post-AAA+ oligomerization domain-like"/>
    <property type="match status" value="1"/>
</dbReference>
<evidence type="ECO:0000256" key="4">
    <source>
        <dbReference type="ARBA" id="ARBA00022705"/>
    </source>
</evidence>
<reference evidence="8" key="1">
    <citation type="submission" date="2022-05" db="EMBL/GenBank/DDBJ databases">
        <title>Jatrophihabitans sp. SB3-54 whole genome sequence.</title>
        <authorList>
            <person name="Suh M.K."/>
            <person name="Eom M.K."/>
            <person name="Kim J.S."/>
            <person name="Kim H.S."/>
            <person name="Do H.E."/>
            <person name="Shin Y.K."/>
            <person name="Lee J.-S."/>
        </authorList>
    </citation>
    <scope>NUCLEOTIDE SEQUENCE</scope>
    <source>
        <strain evidence="8">SB3-54</strain>
    </source>
</reference>
<keyword evidence="4" id="KW-0235">DNA replication</keyword>
<dbReference type="NCBIfam" id="TIGR01128">
    <property type="entry name" value="holA"/>
    <property type="match status" value="1"/>
</dbReference>